<keyword evidence="2" id="KW-0472">Membrane</keyword>
<evidence type="ECO:0008006" key="5">
    <source>
        <dbReference type="Google" id="ProtNLM"/>
    </source>
</evidence>
<accession>A0A2A2LFI3</accession>
<dbReference type="Proteomes" id="UP000218231">
    <property type="component" value="Unassembled WGS sequence"/>
</dbReference>
<evidence type="ECO:0000313" key="3">
    <source>
        <dbReference type="EMBL" id="PAV84858.1"/>
    </source>
</evidence>
<gene>
    <name evidence="3" type="ORF">WR25_06465</name>
</gene>
<feature type="region of interest" description="Disordered" evidence="1">
    <location>
        <begin position="205"/>
        <end position="225"/>
    </location>
</feature>
<comment type="caution">
    <text evidence="3">The sequence shown here is derived from an EMBL/GenBank/DDBJ whole genome shotgun (WGS) entry which is preliminary data.</text>
</comment>
<evidence type="ECO:0000256" key="1">
    <source>
        <dbReference type="SAM" id="MobiDB-lite"/>
    </source>
</evidence>
<keyword evidence="2" id="KW-1133">Transmembrane helix</keyword>
<sequence length="522" mass="56904">MPVTVKLAKYVELANNVAVWNVEGDDLQLLYEKIGSPTLKVLQAGKCLRFTPINSTLLAKYRNSSIYFNTTASGRSNEFRVRCVNLGDCIEIVNVLKQHITVENDVGGASSQPQCFSPNARAAVNFNFQQQLGNSYAQSSTSRYDMLSQSQLVRNQFPIPAASSPRNSPLDISLFSQSSRSSQGSILARDDDVFGPSRFSPRLASTQDDSVYLQPQHKATQTDPLPDGLQLALEEMLSKPEEVLRKMQMLMHNEYFFNMFERTKSKFSSAFACQRIRTISFEAIEGMLASAPPIYTDAVNSSVFTTDRTMVSPDQVQANGPVAAALASKRPTPPALSIPLQQGAPETEQLPHSAAAPPGYGNDETTTYSNPMFALPALYTPGVYHTAPTTPIMPMMPVPQQQPQIIVMPQAAPAAAPTNVIVNSNANSNSDAVAASDTYGLGIGGGQLLVCPKCRKGCIVRVRSKFYKKLIIGFSVVTCPLTCCLPLILLRYTYSDKCTVCGKKGYGHLGKKRNKKTQFVVA</sequence>
<name>A0A2A2LFI3_9BILA</name>
<protein>
    <recommendedName>
        <fullName evidence="5">Brain protein I3</fullName>
    </recommendedName>
</protein>
<evidence type="ECO:0000256" key="2">
    <source>
        <dbReference type="SAM" id="Phobius"/>
    </source>
</evidence>
<dbReference type="STRING" id="2018661.A0A2A2LFI3"/>
<feature type="transmembrane region" description="Helical" evidence="2">
    <location>
        <begin position="470"/>
        <end position="494"/>
    </location>
</feature>
<dbReference type="OrthoDB" id="5814157at2759"/>
<reference evidence="3 4" key="1">
    <citation type="journal article" date="2017" name="Curr. Biol.">
        <title>Genome architecture and evolution of a unichromosomal asexual nematode.</title>
        <authorList>
            <person name="Fradin H."/>
            <person name="Zegar C."/>
            <person name="Gutwein M."/>
            <person name="Lucas J."/>
            <person name="Kovtun M."/>
            <person name="Corcoran D."/>
            <person name="Baugh L.R."/>
            <person name="Kiontke K."/>
            <person name="Gunsalus K."/>
            <person name="Fitch D.H."/>
            <person name="Piano F."/>
        </authorList>
    </citation>
    <scope>NUCLEOTIDE SEQUENCE [LARGE SCALE GENOMIC DNA]</scope>
    <source>
        <strain evidence="3">PF1309</strain>
    </source>
</reference>
<keyword evidence="4" id="KW-1185">Reference proteome</keyword>
<proteinExistence type="predicted"/>
<dbReference type="AlphaFoldDB" id="A0A2A2LFI3"/>
<keyword evidence="2" id="KW-0812">Transmembrane</keyword>
<dbReference type="EMBL" id="LIAE01006815">
    <property type="protein sequence ID" value="PAV84858.1"/>
    <property type="molecule type" value="Genomic_DNA"/>
</dbReference>
<evidence type="ECO:0000313" key="4">
    <source>
        <dbReference type="Proteomes" id="UP000218231"/>
    </source>
</evidence>
<organism evidence="3 4">
    <name type="scientific">Diploscapter pachys</name>
    <dbReference type="NCBI Taxonomy" id="2018661"/>
    <lineage>
        <taxon>Eukaryota</taxon>
        <taxon>Metazoa</taxon>
        <taxon>Ecdysozoa</taxon>
        <taxon>Nematoda</taxon>
        <taxon>Chromadorea</taxon>
        <taxon>Rhabditida</taxon>
        <taxon>Rhabditina</taxon>
        <taxon>Rhabditomorpha</taxon>
        <taxon>Rhabditoidea</taxon>
        <taxon>Rhabditidae</taxon>
        <taxon>Diploscapter</taxon>
    </lineage>
</organism>